<dbReference type="InterPro" id="IPR011009">
    <property type="entry name" value="Kinase-like_dom_sf"/>
</dbReference>
<keyword evidence="13" id="KW-1185">Reference proteome</keyword>
<dbReference type="PANTHER" id="PTHR21310">
    <property type="entry name" value="AMINOGLYCOSIDE PHOSPHOTRANSFERASE-RELATED-RELATED"/>
    <property type="match status" value="1"/>
</dbReference>
<organism evidence="12 13">
    <name type="scientific">Pseudomonas arcuscaelestis</name>
    <dbReference type="NCBI Taxonomy" id="2710591"/>
    <lineage>
        <taxon>Bacteria</taxon>
        <taxon>Pseudomonadati</taxon>
        <taxon>Pseudomonadota</taxon>
        <taxon>Gammaproteobacteria</taxon>
        <taxon>Pseudomonadales</taxon>
        <taxon>Pseudomonadaceae</taxon>
        <taxon>Pseudomonas</taxon>
    </lineage>
</organism>
<evidence type="ECO:0000256" key="4">
    <source>
        <dbReference type="ARBA" id="ARBA00022679"/>
    </source>
</evidence>
<evidence type="ECO:0000259" key="11">
    <source>
        <dbReference type="Pfam" id="PF01636"/>
    </source>
</evidence>
<evidence type="ECO:0000313" key="13">
    <source>
        <dbReference type="Proteomes" id="UP000745663"/>
    </source>
</evidence>
<protein>
    <recommendedName>
        <fullName evidence="3">Aminoglycoside 3'-phosphotransferase</fullName>
        <ecNumber evidence="2">2.7.1.95</ecNumber>
    </recommendedName>
</protein>
<dbReference type="InterPro" id="IPR051678">
    <property type="entry name" value="AGP_Transferase"/>
</dbReference>
<evidence type="ECO:0000256" key="2">
    <source>
        <dbReference type="ARBA" id="ARBA00012193"/>
    </source>
</evidence>
<dbReference type="SUPFAM" id="SSF56112">
    <property type="entry name" value="Protein kinase-like (PK-like)"/>
    <property type="match status" value="1"/>
</dbReference>
<keyword evidence="8 10" id="KW-0046">Antibiotic resistance</keyword>
<evidence type="ECO:0000256" key="10">
    <source>
        <dbReference type="PIRNR" id="PIRNR000706"/>
    </source>
</evidence>
<comment type="similarity">
    <text evidence="1 10">Belongs to the aminoglycoside phosphotransferase family.</text>
</comment>
<keyword evidence="6 10" id="KW-0418">Kinase</keyword>
<dbReference type="EC" id="2.7.1.95" evidence="2"/>
<dbReference type="InterPro" id="IPR002575">
    <property type="entry name" value="Aminoglycoside_PTrfase"/>
</dbReference>
<dbReference type="InterPro" id="IPR024165">
    <property type="entry name" value="Kan/Strep_kinase"/>
</dbReference>
<reference evidence="12 13" key="1">
    <citation type="submission" date="2020-08" db="EMBL/GenBank/DDBJ databases">
        <title>Description of novel Pseudomonas species.</title>
        <authorList>
            <person name="Duman M."/>
            <person name="Mulet M."/>
            <person name="Altun S."/>
            <person name="Saticioglu I.B."/>
            <person name="Lalucat J."/>
            <person name="Garcia-Valdes E."/>
        </authorList>
    </citation>
    <scope>NUCLEOTIDE SEQUENCE [LARGE SCALE GENOMIC DNA]</scope>
    <source>
        <strain evidence="12 13">P66</strain>
    </source>
</reference>
<keyword evidence="7 10" id="KW-0067">ATP-binding</keyword>
<dbReference type="CDD" id="cd05150">
    <property type="entry name" value="APH"/>
    <property type="match status" value="1"/>
</dbReference>
<dbReference type="RefSeq" id="WP_203583930.1">
    <property type="nucleotide sequence ID" value="NZ_JACOPV010000002.1"/>
</dbReference>
<dbReference type="NCBIfam" id="NF033068">
    <property type="entry name" value="APH_3p"/>
    <property type="match status" value="1"/>
</dbReference>
<evidence type="ECO:0000256" key="5">
    <source>
        <dbReference type="ARBA" id="ARBA00022741"/>
    </source>
</evidence>
<evidence type="ECO:0000256" key="7">
    <source>
        <dbReference type="ARBA" id="ARBA00022840"/>
    </source>
</evidence>
<keyword evidence="5 10" id="KW-0547">Nucleotide-binding</keyword>
<keyword evidence="4 10" id="KW-0808">Transferase</keyword>
<comment type="caution">
    <text evidence="12">The sequence shown here is derived from an EMBL/GenBank/DDBJ whole genome shotgun (WGS) entry which is preliminary data.</text>
</comment>
<dbReference type="PIRSF" id="PIRSF000706">
    <property type="entry name" value="Kanamycin_kin"/>
    <property type="match status" value="1"/>
</dbReference>
<evidence type="ECO:0000313" key="12">
    <source>
        <dbReference type="EMBL" id="MBM5456402.1"/>
    </source>
</evidence>
<sequence>MQTPLELPRAIAQFIGGNQLVTDEVGESPASVYAFTRGNERFFLKTCAAVYTPTTYSVLREARVLQWLNGRLNVPEVAVVAQSTAGEFMITRCVPGEPIQARCDDPDAMLALLREALRQLQAVPITDCPFDSSASERLNELEYLIAHDLCADDVDLEQWPNLDTPAKLLAHLHATQPTEEKVFSHGDLGDSNVFVDTHDQLYFIDLGRGGIADRWLDIAFAHRNLREDVSARAAKDLLRGLGEPDQSAKRVFFEQLDELF</sequence>
<dbReference type="Gene3D" id="3.90.1200.10">
    <property type="match status" value="1"/>
</dbReference>
<dbReference type="PANTHER" id="PTHR21310:SF41">
    <property type="entry name" value="3'-PHOSPHOTRANSFERASE, PUTATIVE-RELATED"/>
    <property type="match status" value="1"/>
</dbReference>
<dbReference type="Gene3D" id="3.30.200.20">
    <property type="entry name" value="Phosphorylase Kinase, domain 1"/>
    <property type="match status" value="1"/>
</dbReference>
<accession>A0ABS2BRZ0</accession>
<feature type="domain" description="Aminoglycoside phosphotransferase" evidence="11">
    <location>
        <begin position="31"/>
        <end position="245"/>
    </location>
</feature>
<evidence type="ECO:0000256" key="1">
    <source>
        <dbReference type="ARBA" id="ARBA00006219"/>
    </source>
</evidence>
<evidence type="ECO:0000256" key="9">
    <source>
        <dbReference type="ARBA" id="ARBA00048925"/>
    </source>
</evidence>
<dbReference type="EMBL" id="JACOPV010000002">
    <property type="protein sequence ID" value="MBM5456402.1"/>
    <property type="molecule type" value="Genomic_DNA"/>
</dbReference>
<proteinExistence type="inferred from homology"/>
<evidence type="ECO:0000256" key="6">
    <source>
        <dbReference type="ARBA" id="ARBA00022777"/>
    </source>
</evidence>
<evidence type="ECO:0000256" key="3">
    <source>
        <dbReference type="ARBA" id="ARBA00017903"/>
    </source>
</evidence>
<dbReference type="Pfam" id="PF01636">
    <property type="entry name" value="APH"/>
    <property type="match status" value="1"/>
</dbReference>
<evidence type="ECO:0000256" key="8">
    <source>
        <dbReference type="ARBA" id="ARBA00023251"/>
    </source>
</evidence>
<dbReference type="Proteomes" id="UP000745663">
    <property type="component" value="Unassembled WGS sequence"/>
</dbReference>
<comment type="catalytic activity">
    <reaction evidence="9">
        <text>kanamycin A + ATP = kanamycin 3'-phosphate + ADP + H(+)</text>
        <dbReference type="Rhea" id="RHEA:24256"/>
        <dbReference type="ChEBI" id="CHEBI:15378"/>
        <dbReference type="ChEBI" id="CHEBI:30616"/>
        <dbReference type="ChEBI" id="CHEBI:57909"/>
        <dbReference type="ChEBI" id="CHEBI:58214"/>
        <dbReference type="ChEBI" id="CHEBI:456216"/>
        <dbReference type="EC" id="2.7.1.95"/>
    </reaction>
</comment>
<gene>
    <name evidence="12" type="ORF">H8F21_02330</name>
</gene>
<name>A0ABS2BRZ0_9PSED</name>